<name>A0ABY3UMZ9_9MYCO</name>
<feature type="region of interest" description="Disordered" evidence="1">
    <location>
        <begin position="37"/>
        <end position="110"/>
    </location>
</feature>
<protein>
    <submittedName>
        <fullName evidence="2">DUF1214 domain-containing protein</fullName>
    </submittedName>
</protein>
<dbReference type="RefSeq" id="WP_043407153.1">
    <property type="nucleotide sequence ID" value="NZ_CP092427.2"/>
</dbReference>
<evidence type="ECO:0000313" key="2">
    <source>
        <dbReference type="EMBL" id="ULP38505.1"/>
    </source>
</evidence>
<dbReference type="EMBL" id="CP092427">
    <property type="protein sequence ID" value="ULP38505.1"/>
    <property type="molecule type" value="Genomic_DNA"/>
</dbReference>
<gene>
    <name evidence="2" type="ORF">MJO55_08820</name>
</gene>
<evidence type="ECO:0000256" key="1">
    <source>
        <dbReference type="SAM" id="MobiDB-lite"/>
    </source>
</evidence>
<sequence length="589" mass="62738">MARTEHLPPQLIGRVGALAVALGIGAAIAQHPGVALADDDTTSASTSSPGTRAADTDRAAGAASPTRRTRQQAVARSDRAETPLRPRTRRTATAADEPPRRPSTPDPSPAVWALAGAARRELGIDPATSTSALGTEQQLQAEQVAAETVQTLPVKLMKRVLRAAWTRTAEREYDSIGGVDDENRARLDKAVDEYAMGAAFQQQLLDPMKPTVVAQVAPPHTWYGNDVPGSRILYDNPDTIYRFTAVNKTSTYVLTGRFTGDMPADTTFSVLTGLSGTTAAVLSARDLQIDDDGRFRITLSGDPAAPGEGDHLQLTADSTLIAVRNTLSDWNSQPPMELSIERVSGPRDSLFAQLGGFAIPGIGPAVSNSRLLTTLVSVIPPMKNPPRFLRGTLTAVVMALGLRREATYIRVATTDPQTGERVAPNVLRDPARNAEFLATQLQSAGYFDLADDQALVITVDPGNAGYFTVPVTDLWTITGDYRDEQTSLNNAQARPNADGTYTLVISPTDPGVENWVSTGGLNRGTLSLRFQDLDAASQETPTVRAVVVPLAQLATALPPGTAVITAAQRAAQLAHRQAGYDVRFAPFPQ</sequence>
<dbReference type="SUPFAM" id="SSF160935">
    <property type="entry name" value="VPA0735-like"/>
    <property type="match status" value="1"/>
</dbReference>
<dbReference type="Proteomes" id="UP001055159">
    <property type="component" value="Chromosome"/>
</dbReference>
<proteinExistence type="predicted"/>
<organism evidence="2 3">
    <name type="scientific">Mycolicibacterium rufum</name>
    <dbReference type="NCBI Taxonomy" id="318424"/>
    <lineage>
        <taxon>Bacteria</taxon>
        <taxon>Bacillati</taxon>
        <taxon>Actinomycetota</taxon>
        <taxon>Actinomycetes</taxon>
        <taxon>Mycobacteriales</taxon>
        <taxon>Mycobacteriaceae</taxon>
        <taxon>Mycolicibacterium</taxon>
    </lineage>
</organism>
<keyword evidence="3" id="KW-1185">Reference proteome</keyword>
<feature type="compositionally biased region" description="Low complexity" evidence="1">
    <location>
        <begin position="42"/>
        <end position="63"/>
    </location>
</feature>
<accession>A0ABY3UMZ9</accession>
<reference evidence="2" key="1">
    <citation type="submission" date="2022-08" db="EMBL/GenBank/DDBJ databases">
        <title>Whole genome sequencing of non-tuberculosis mycobacteria type-strains.</title>
        <authorList>
            <person name="Igarashi Y."/>
            <person name="Osugi A."/>
            <person name="Mitarai S."/>
        </authorList>
    </citation>
    <scope>NUCLEOTIDE SEQUENCE</scope>
    <source>
        <strain evidence="2">JCM 16372</strain>
    </source>
</reference>
<evidence type="ECO:0000313" key="3">
    <source>
        <dbReference type="Proteomes" id="UP001055159"/>
    </source>
</evidence>